<organism evidence="2 3">
    <name type="scientific">Streptomyces noursei</name>
    <name type="common">Streptomyces albulus</name>
    <dbReference type="NCBI Taxonomy" id="1971"/>
    <lineage>
        <taxon>Bacteria</taxon>
        <taxon>Bacillati</taxon>
        <taxon>Actinomycetota</taxon>
        <taxon>Actinomycetes</taxon>
        <taxon>Kitasatosporales</taxon>
        <taxon>Streptomycetaceae</taxon>
        <taxon>Streptomyces</taxon>
    </lineage>
</organism>
<accession>A0A401R9V6</accession>
<evidence type="ECO:0000313" key="3">
    <source>
        <dbReference type="Proteomes" id="UP000288351"/>
    </source>
</evidence>
<dbReference type="RefSeq" id="WP_016570472.1">
    <property type="nucleotide sequence ID" value="NZ_BHXC01000007.1"/>
</dbReference>
<reference evidence="2 3" key="1">
    <citation type="journal article" date="2019" name="Microbiol. Resour. Announc.">
        <title>Draft Genome Sequence of the Most Traditional epsilon-Poly-l-Lysine Producer, Streptomyces albulus NBRC14147.</title>
        <authorList>
            <person name="Yamanaka K."/>
            <person name="Hamano Y."/>
        </authorList>
    </citation>
    <scope>NUCLEOTIDE SEQUENCE [LARGE SCALE GENOMIC DNA]</scope>
    <source>
        <strain evidence="2 3">NBRC 14147</strain>
    </source>
</reference>
<dbReference type="Proteomes" id="UP000288351">
    <property type="component" value="Unassembled WGS sequence"/>
</dbReference>
<dbReference type="AlphaFoldDB" id="A0A401R9V6"/>
<name>A0A401R9V6_STRNR</name>
<gene>
    <name evidence="2" type="ORF">SALB_07234</name>
</gene>
<protein>
    <submittedName>
        <fullName evidence="2">Uncharacterized protein</fullName>
    </submittedName>
</protein>
<evidence type="ECO:0000256" key="1">
    <source>
        <dbReference type="SAM" id="MobiDB-lite"/>
    </source>
</evidence>
<feature type="region of interest" description="Disordered" evidence="1">
    <location>
        <begin position="104"/>
        <end position="179"/>
    </location>
</feature>
<comment type="caution">
    <text evidence="2">The sequence shown here is derived from an EMBL/GenBank/DDBJ whole genome shotgun (WGS) entry which is preliminary data.</text>
</comment>
<dbReference type="EMBL" id="BHXC01000007">
    <property type="protein sequence ID" value="GCB94435.1"/>
    <property type="molecule type" value="Genomic_DNA"/>
</dbReference>
<sequence length="179" mass="19080">MPRQPNPDITTTLTMLHTAVMHTDKNIRDALEKSVEKLESTGRAGHDKTTKEVVDELGRMRANFRDVHNKLNSNGDALNAAVQDTVAELRSELREVRIVLADLAPPVPLPPSPASAVQRASGAEGAPPGPRRRATTGSTLVNRRTRRRPPAPGSGPPGGSGPTARGTPSNHRPSKPVPP</sequence>
<proteinExistence type="predicted"/>
<evidence type="ECO:0000313" key="2">
    <source>
        <dbReference type="EMBL" id="GCB94435.1"/>
    </source>
</evidence>